<dbReference type="EMBL" id="NIZT01000022">
    <property type="protein sequence ID" value="RBQ23596.1"/>
    <property type="molecule type" value="Genomic_DNA"/>
</dbReference>
<accession>A0A366MBJ7</accession>
<evidence type="ECO:0000313" key="2">
    <source>
        <dbReference type="Proteomes" id="UP000253099"/>
    </source>
</evidence>
<dbReference type="AlphaFoldDB" id="A0A366MBJ7"/>
<protein>
    <submittedName>
        <fullName evidence="1">Uncharacterized protein</fullName>
    </submittedName>
</protein>
<comment type="caution">
    <text evidence="1">The sequence shown here is derived from an EMBL/GenBank/DDBJ whole genome shotgun (WGS) entry which is preliminary data.</text>
</comment>
<evidence type="ECO:0000313" key="1">
    <source>
        <dbReference type="EMBL" id="RBQ23596.1"/>
    </source>
</evidence>
<keyword evidence="2" id="KW-1185">Reference proteome</keyword>
<reference evidence="1 2" key="1">
    <citation type="submission" date="2018-06" db="EMBL/GenBank/DDBJ databases">
        <title>Genomic insight into two independent archaeal endosymbiosis events.</title>
        <authorList>
            <person name="Lind A.E."/>
            <person name="Lewis W.H."/>
            <person name="Spang A."/>
            <person name="Guy L."/>
            <person name="Embley M.T."/>
            <person name="Ettema T.J.G."/>
        </authorList>
    </citation>
    <scope>NUCLEOTIDE SEQUENCE [LARGE SCALE GENOMIC DNA]</scope>
    <source>
        <strain evidence="1">NOE</strain>
    </source>
</reference>
<proteinExistence type="predicted"/>
<name>A0A366MBJ7_9EURY</name>
<organism evidence="1 2">
    <name type="scientific">Candidatus Methanobinarius endosymbioticus</name>
    <dbReference type="NCBI Taxonomy" id="2006182"/>
    <lineage>
        <taxon>Archaea</taxon>
        <taxon>Methanobacteriati</taxon>
        <taxon>Methanobacteriota</taxon>
        <taxon>Methanomada group</taxon>
        <taxon>Methanobacteria</taxon>
        <taxon>Methanobacteriales</taxon>
        <taxon>Methanobacteriaceae</taxon>
        <taxon>Candidatus Methanobinarius</taxon>
    </lineage>
</organism>
<sequence>MPIFLVILVFLVLVGLSSVSAESYDLTQSNTTAEFQNAVDDTTDSYVILNLDNGNYNLD</sequence>
<gene>
    <name evidence="1" type="ORF">ALNOE001_08200</name>
</gene>
<dbReference type="Proteomes" id="UP000253099">
    <property type="component" value="Unassembled WGS sequence"/>
</dbReference>